<feature type="domain" description="HTH marR-type" evidence="4">
    <location>
        <begin position="9"/>
        <end position="142"/>
    </location>
</feature>
<dbReference type="GO" id="GO:0003700">
    <property type="term" value="F:DNA-binding transcription factor activity"/>
    <property type="evidence" value="ECO:0007669"/>
    <property type="project" value="InterPro"/>
</dbReference>
<dbReference type="Gene3D" id="1.10.10.10">
    <property type="entry name" value="Winged helix-like DNA-binding domain superfamily/Winged helix DNA-binding domain"/>
    <property type="match status" value="1"/>
</dbReference>
<dbReference type="Proteomes" id="UP000327108">
    <property type="component" value="Unassembled WGS sequence"/>
</dbReference>
<dbReference type="InterPro" id="IPR023187">
    <property type="entry name" value="Tscrpt_reg_MarR-type_CS"/>
</dbReference>
<accession>A0A5N1JYH5</accession>
<protein>
    <submittedName>
        <fullName evidence="5">Winged helix-turn-helix transcriptional regulator</fullName>
    </submittedName>
</protein>
<dbReference type="SMART" id="SM00347">
    <property type="entry name" value="HTH_MARR"/>
    <property type="match status" value="1"/>
</dbReference>
<evidence type="ECO:0000256" key="2">
    <source>
        <dbReference type="ARBA" id="ARBA00023125"/>
    </source>
</evidence>
<evidence type="ECO:0000256" key="1">
    <source>
        <dbReference type="ARBA" id="ARBA00023015"/>
    </source>
</evidence>
<dbReference type="InterPro" id="IPR036388">
    <property type="entry name" value="WH-like_DNA-bd_sf"/>
</dbReference>
<proteinExistence type="predicted"/>
<evidence type="ECO:0000313" key="5">
    <source>
        <dbReference type="EMBL" id="KAA9368248.1"/>
    </source>
</evidence>
<dbReference type="PANTHER" id="PTHR33164">
    <property type="entry name" value="TRANSCRIPTIONAL REGULATOR, MARR FAMILY"/>
    <property type="match status" value="1"/>
</dbReference>
<dbReference type="InterPro" id="IPR036390">
    <property type="entry name" value="WH_DNA-bd_sf"/>
</dbReference>
<sequence length="142" mass="15945">MREPGSHLTADDYRSLAQFRHDLRRFMSFSSVAAEAEGLPSQQHQALLAIKAHAYSMTIGDLADWLVIAPHSATELVGRLVEADLVRRETDPADRRRQRILLTTKAEDILHRLTETHLTELRSIAPNLIALLKALTRADTAE</sequence>
<dbReference type="PROSITE" id="PS01117">
    <property type="entry name" value="HTH_MARR_1"/>
    <property type="match status" value="1"/>
</dbReference>
<dbReference type="PROSITE" id="PS50995">
    <property type="entry name" value="HTH_MARR_2"/>
    <property type="match status" value="1"/>
</dbReference>
<dbReference type="InterPro" id="IPR000835">
    <property type="entry name" value="HTH_MarR-typ"/>
</dbReference>
<keyword evidence="3" id="KW-0804">Transcription</keyword>
<name>A0A5N1JYH5_9HYPH</name>
<reference evidence="5 6" key="1">
    <citation type="submission" date="2019-09" db="EMBL/GenBank/DDBJ databases">
        <title>Biological control of the noxious weed angled onion (Allium triquetrum) thwarted by endophytic bacteria in Victoria, Australia.</title>
        <authorList>
            <person name="Tehranchian P."/>
            <person name="Adair R.J."/>
            <person name="Van T.H."/>
            <person name="Morrison P.D."/>
            <person name="Williams H."/>
            <person name="Lawrie A.C."/>
        </authorList>
    </citation>
    <scope>NUCLEOTIDE SEQUENCE [LARGE SCALE GENOMIC DNA]</scope>
    <source>
        <strain evidence="5 6">RPTAtOch1</strain>
    </source>
</reference>
<evidence type="ECO:0000259" key="4">
    <source>
        <dbReference type="PROSITE" id="PS50995"/>
    </source>
</evidence>
<dbReference type="RefSeq" id="WP_151093259.1">
    <property type="nucleotide sequence ID" value="NZ_VYXQ01000008.1"/>
</dbReference>
<dbReference type="AlphaFoldDB" id="A0A5N1JYH5"/>
<organism evidence="5 6">
    <name type="scientific">Ochrobactrum quorumnocens</name>
    <dbReference type="NCBI Taxonomy" id="271865"/>
    <lineage>
        <taxon>Bacteria</taxon>
        <taxon>Pseudomonadati</taxon>
        <taxon>Pseudomonadota</taxon>
        <taxon>Alphaproteobacteria</taxon>
        <taxon>Hyphomicrobiales</taxon>
        <taxon>Brucellaceae</taxon>
        <taxon>Brucella/Ochrobactrum group</taxon>
        <taxon>Ochrobactrum</taxon>
    </lineage>
</organism>
<comment type="caution">
    <text evidence="5">The sequence shown here is derived from an EMBL/GenBank/DDBJ whole genome shotgun (WGS) entry which is preliminary data.</text>
</comment>
<dbReference type="PANTHER" id="PTHR33164:SF43">
    <property type="entry name" value="HTH-TYPE TRANSCRIPTIONAL REPRESSOR YETL"/>
    <property type="match status" value="1"/>
</dbReference>
<dbReference type="EMBL" id="VYXQ01000008">
    <property type="protein sequence ID" value="KAA9368248.1"/>
    <property type="molecule type" value="Genomic_DNA"/>
</dbReference>
<evidence type="ECO:0000313" key="6">
    <source>
        <dbReference type="Proteomes" id="UP000327108"/>
    </source>
</evidence>
<keyword evidence="6" id="KW-1185">Reference proteome</keyword>
<dbReference type="Pfam" id="PF12802">
    <property type="entry name" value="MarR_2"/>
    <property type="match status" value="1"/>
</dbReference>
<dbReference type="GO" id="GO:0006950">
    <property type="term" value="P:response to stress"/>
    <property type="evidence" value="ECO:0007669"/>
    <property type="project" value="TreeGrafter"/>
</dbReference>
<dbReference type="GO" id="GO:0003677">
    <property type="term" value="F:DNA binding"/>
    <property type="evidence" value="ECO:0007669"/>
    <property type="project" value="UniProtKB-KW"/>
</dbReference>
<keyword evidence="2" id="KW-0238">DNA-binding</keyword>
<keyword evidence="1" id="KW-0805">Transcription regulation</keyword>
<evidence type="ECO:0000256" key="3">
    <source>
        <dbReference type="ARBA" id="ARBA00023163"/>
    </source>
</evidence>
<dbReference type="SUPFAM" id="SSF46785">
    <property type="entry name" value="Winged helix' DNA-binding domain"/>
    <property type="match status" value="1"/>
</dbReference>
<gene>
    <name evidence="5" type="ORF">F3W84_10175</name>
</gene>
<dbReference type="InterPro" id="IPR039422">
    <property type="entry name" value="MarR/SlyA-like"/>
</dbReference>